<keyword evidence="2" id="KW-1185">Reference proteome</keyword>
<reference evidence="1 2" key="1">
    <citation type="journal article" date="2023" name="Mol. Biol. Evol.">
        <title>Genomics of Secondarily Temperate Adaptation in the Only Non-Antarctic Icefish.</title>
        <authorList>
            <person name="Rivera-Colon A.G."/>
            <person name="Rayamajhi N."/>
            <person name="Minhas B.F."/>
            <person name="Madrigal G."/>
            <person name="Bilyk K.T."/>
            <person name="Yoon V."/>
            <person name="Hune M."/>
            <person name="Gregory S."/>
            <person name="Cheng C.H.C."/>
            <person name="Catchen J.M."/>
        </authorList>
    </citation>
    <scope>NUCLEOTIDE SEQUENCE [LARGE SCALE GENOMIC DNA]</scope>
    <source>
        <strain evidence="1">JC2023a</strain>
    </source>
</reference>
<accession>A0AAN8BA94</accession>
<name>A0AAN8BA94_9TELE</name>
<organism evidence="1 2">
    <name type="scientific">Champsocephalus esox</name>
    <name type="common">pike icefish</name>
    <dbReference type="NCBI Taxonomy" id="159716"/>
    <lineage>
        <taxon>Eukaryota</taxon>
        <taxon>Metazoa</taxon>
        <taxon>Chordata</taxon>
        <taxon>Craniata</taxon>
        <taxon>Vertebrata</taxon>
        <taxon>Euteleostomi</taxon>
        <taxon>Actinopterygii</taxon>
        <taxon>Neopterygii</taxon>
        <taxon>Teleostei</taxon>
        <taxon>Neoteleostei</taxon>
        <taxon>Acanthomorphata</taxon>
        <taxon>Eupercaria</taxon>
        <taxon>Perciformes</taxon>
        <taxon>Notothenioidei</taxon>
        <taxon>Channichthyidae</taxon>
        <taxon>Champsocephalus</taxon>
    </lineage>
</organism>
<dbReference type="Proteomes" id="UP001335648">
    <property type="component" value="Unassembled WGS sequence"/>
</dbReference>
<dbReference type="AlphaFoldDB" id="A0AAN8BA94"/>
<evidence type="ECO:0000313" key="2">
    <source>
        <dbReference type="Proteomes" id="UP001335648"/>
    </source>
</evidence>
<dbReference type="EMBL" id="JAULUE010002063">
    <property type="protein sequence ID" value="KAK5880814.1"/>
    <property type="molecule type" value="Genomic_DNA"/>
</dbReference>
<protein>
    <submittedName>
        <fullName evidence="1">Uncharacterized protein</fullName>
    </submittedName>
</protein>
<sequence length="90" mass="10513">MLTTVPPQELRPLVKDLVDQSVVRSVDRKQRVNSVTQRSLEPQRRFRPQICHQEEVNRWGFWRDNVPSRLSDDFVPRSVTKRKSIAGDSG</sequence>
<evidence type="ECO:0000313" key="1">
    <source>
        <dbReference type="EMBL" id="KAK5880814.1"/>
    </source>
</evidence>
<proteinExistence type="predicted"/>
<gene>
    <name evidence="1" type="ORF">CesoFtcFv8_021684</name>
</gene>
<comment type="caution">
    <text evidence="1">The sequence shown here is derived from an EMBL/GenBank/DDBJ whole genome shotgun (WGS) entry which is preliminary data.</text>
</comment>